<dbReference type="SUPFAM" id="SSF56747">
    <property type="entry name" value="Prim-pol domain"/>
    <property type="match status" value="1"/>
</dbReference>
<sequence length="718" mass="78304">MAKLNFTLPAVQQERTPLDVARSYIAAGIHVFPCREVASEGVDYATGEIIEFAEKAPYTTYGLKDATRSTRIIDIWFGDRYPSAAIGVPTGEKLGAWVLDLDRHGDRDGHIWLAEMEAKHGPLPETARATTANGGTHIFFKHVEGVRNRAAIAPGVDTRGEGGYILSPGSVMQDGRRYTWVDHDGEDIPEFADAPEWLIDMVVTKAPAPVETKKREYVYQPEDNSGAQRYASKAFTMELDKLSSAPKGQRGQQLFASACSIGELVATGLISRSEAEAGLLDSAISNGLVSTDGERKCLDKIKRGLDKTANSPRQIPDSGHDNDNTPAISAEAMSSFIEKTKAKKQTKTDTDAHEEGSSQDAQQQKKERSRFDVTWFDEIEEGKPKETILKNWLGVGEFTTISGLPGTGKSVVTTDLACHIAAGMPWHGLPVKQGLVVYVAAERKKLTERRMMAFRKHHDVHNVPLLVVGGMLDFTRDEKDAEAIIGLIREAETITEQKCVWVIIDTLTRVFGAGDQNASKDMVKFVRSCDRILTDTGAHVTAIHHSAWSGERGKGAIDLDGAVDASFMVKKDGARHKLVCDGTNDGEEGDVLAFTMQSVTIGHNEDGEPTTAPVVVPAGAEAKITSGSPLKGYRGDALKALHAAIEKHGIEPDGDAFPDGVLVVDEQTWRTEFYNSRDTTNAAGAETARKQFQRAPRQLVESEHVNNIGLWYWPSDAT</sequence>
<dbReference type="SMART" id="SM00943">
    <property type="entry name" value="Prim-Pol"/>
    <property type="match status" value="1"/>
</dbReference>
<dbReference type="GO" id="GO:0016787">
    <property type="term" value="F:hydrolase activity"/>
    <property type="evidence" value="ECO:0007669"/>
    <property type="project" value="UniProtKB-KW"/>
</dbReference>
<feature type="compositionally biased region" description="Basic and acidic residues" evidence="2">
    <location>
        <begin position="346"/>
        <end position="356"/>
    </location>
</feature>
<name>A0A6H0ZSW4_9HYPH</name>
<gene>
    <name evidence="4" type="ORF">FOB41_06400</name>
</gene>
<organism evidence="4 5">
    <name type="scientific">Agrobacterium pusense</name>
    <dbReference type="NCBI Taxonomy" id="648995"/>
    <lineage>
        <taxon>Bacteria</taxon>
        <taxon>Pseudomonadati</taxon>
        <taxon>Pseudomonadota</taxon>
        <taxon>Alphaproteobacteria</taxon>
        <taxon>Hyphomicrobiales</taxon>
        <taxon>Rhizobiaceae</taxon>
        <taxon>Rhizobium/Agrobacterium group</taxon>
        <taxon>Agrobacterium</taxon>
    </lineage>
</organism>
<dbReference type="Pfam" id="PF09250">
    <property type="entry name" value="Prim-Pol"/>
    <property type="match status" value="1"/>
</dbReference>
<dbReference type="EMBL" id="CP050898">
    <property type="protein sequence ID" value="QIX22951.1"/>
    <property type="molecule type" value="Genomic_DNA"/>
</dbReference>
<evidence type="ECO:0000259" key="3">
    <source>
        <dbReference type="SMART" id="SM00943"/>
    </source>
</evidence>
<feature type="region of interest" description="Disordered" evidence="2">
    <location>
        <begin position="303"/>
        <end position="327"/>
    </location>
</feature>
<proteinExistence type="predicted"/>
<dbReference type="SUPFAM" id="SSF52540">
    <property type="entry name" value="P-loop containing nucleoside triphosphate hydrolases"/>
    <property type="match status" value="1"/>
</dbReference>
<dbReference type="InterPro" id="IPR027417">
    <property type="entry name" value="P-loop_NTPase"/>
</dbReference>
<dbReference type="PANTHER" id="PTHR35372">
    <property type="entry name" value="ATP BINDING PROTEIN-RELATED"/>
    <property type="match status" value="1"/>
</dbReference>
<feature type="region of interest" description="Disordered" evidence="2">
    <location>
        <begin position="340"/>
        <end position="369"/>
    </location>
</feature>
<dbReference type="CDD" id="cd04859">
    <property type="entry name" value="Prim_Pol"/>
    <property type="match status" value="1"/>
</dbReference>
<dbReference type="Proteomes" id="UP000500870">
    <property type="component" value="Chromosome 1"/>
</dbReference>
<dbReference type="InterPro" id="IPR051620">
    <property type="entry name" value="ORF904-like_C"/>
</dbReference>
<protein>
    <submittedName>
        <fullName evidence="4">AAA family ATPase</fullName>
    </submittedName>
</protein>
<evidence type="ECO:0000313" key="4">
    <source>
        <dbReference type="EMBL" id="QIX22951.1"/>
    </source>
</evidence>
<evidence type="ECO:0000256" key="1">
    <source>
        <dbReference type="ARBA" id="ARBA00022801"/>
    </source>
</evidence>
<dbReference type="AlphaFoldDB" id="A0A6H0ZSW4"/>
<dbReference type="Gene3D" id="3.40.50.300">
    <property type="entry name" value="P-loop containing nucleotide triphosphate hydrolases"/>
    <property type="match status" value="1"/>
</dbReference>
<dbReference type="Pfam" id="PF13481">
    <property type="entry name" value="AAA_25"/>
    <property type="match status" value="1"/>
</dbReference>
<accession>A0A6H0ZSW4</accession>
<evidence type="ECO:0000313" key="5">
    <source>
        <dbReference type="Proteomes" id="UP000500870"/>
    </source>
</evidence>
<dbReference type="PANTHER" id="PTHR35372:SF2">
    <property type="entry name" value="SF3 HELICASE DOMAIN-CONTAINING PROTEIN"/>
    <property type="match status" value="1"/>
</dbReference>
<dbReference type="InterPro" id="IPR015330">
    <property type="entry name" value="DNA_primase/pol_bifunc_N"/>
</dbReference>
<feature type="domain" description="DNA primase/polymerase bifunctional N-terminal" evidence="3">
    <location>
        <begin position="21"/>
        <end position="198"/>
    </location>
</feature>
<reference evidence="4 5" key="1">
    <citation type="submission" date="2020-04" db="EMBL/GenBank/DDBJ databases">
        <title>FDA dAtabase for Regulatory Grade micrObial Sequences (FDA-ARGOS): Supporting development and validation of Infectious Disease Dx tests.</title>
        <authorList>
            <person name="Sciortino C."/>
            <person name="Tallon L."/>
            <person name="Sadzewicz L."/>
            <person name="Vavikolanu K."/>
            <person name="Mehta A."/>
            <person name="Aluvathingal J."/>
            <person name="Nadendla S."/>
            <person name="Nandy P."/>
            <person name="Geyer C."/>
            <person name="Yan Y."/>
            <person name="Sichtig H."/>
        </authorList>
    </citation>
    <scope>NUCLEOTIDE SEQUENCE [LARGE SCALE GENOMIC DNA]</scope>
    <source>
        <strain evidence="4 5">FDAARGOS_633</strain>
    </source>
</reference>
<keyword evidence="1" id="KW-0378">Hydrolase</keyword>
<evidence type="ECO:0000256" key="2">
    <source>
        <dbReference type="SAM" id="MobiDB-lite"/>
    </source>
</evidence>